<reference evidence="2 3" key="1">
    <citation type="submission" date="2023-09" db="EMBL/GenBank/DDBJ databases">
        <authorList>
            <person name="Rey-Velasco X."/>
        </authorList>
    </citation>
    <scope>NUCLEOTIDE SEQUENCE [LARGE SCALE GENOMIC DNA]</scope>
    <source>
        <strain evidence="2 3">F388</strain>
    </source>
</reference>
<evidence type="ECO:0000256" key="1">
    <source>
        <dbReference type="SAM" id="SignalP"/>
    </source>
</evidence>
<dbReference type="NCBIfam" id="TIGR03519">
    <property type="entry name" value="T9SS_PorP_fam"/>
    <property type="match status" value="1"/>
</dbReference>
<sequence length="322" mass="35799">MSIGLKYKIILIASIVSTLSWAQKEPQYTQYMYNIGSFNPAYVGSVETTEIMGLYRAQWIDIDGAPRTLRFGTNIPLGNEKMGLGFNVINDELGPVSQTYIDIAYSYEINLSDDSWLSFGIDAGGSTLSVDYSKGNFQNPGEPLLFGQEQSNFYTTIGAGLFMYSDDWYIGASIPNFLTNGIYNDEVATLVEDKVQYNFIGGYVFQISDSSKFKPAFLINYLNGAGTTLNLSANFLFMDAFTIGTSYRFDNAVSGLAGFQVSPSMFLGYSYDYNTNALGEFNSGSHEVILKFYLGRGGNDFNKEKNKKLKGKPKQIDSPRFF</sequence>
<dbReference type="InterPro" id="IPR019861">
    <property type="entry name" value="PorP/SprF_Bacteroidetes"/>
</dbReference>
<dbReference type="EMBL" id="JAVRHR010000001">
    <property type="protein sequence ID" value="MDT0605635.1"/>
    <property type="molecule type" value="Genomic_DNA"/>
</dbReference>
<proteinExistence type="predicted"/>
<feature type="signal peptide" evidence="1">
    <location>
        <begin position="1"/>
        <end position="22"/>
    </location>
</feature>
<dbReference type="Pfam" id="PF11751">
    <property type="entry name" value="PorP_SprF"/>
    <property type="match status" value="1"/>
</dbReference>
<protein>
    <submittedName>
        <fullName evidence="2">Type IX secretion system membrane protein PorP/SprF</fullName>
    </submittedName>
</protein>
<evidence type="ECO:0000313" key="3">
    <source>
        <dbReference type="Proteomes" id="UP001255246"/>
    </source>
</evidence>
<feature type="chain" id="PRO_5046471691" evidence="1">
    <location>
        <begin position="23"/>
        <end position="322"/>
    </location>
</feature>
<gene>
    <name evidence="2" type="ORF">RM706_01260</name>
</gene>
<accession>A0ABU3A634</accession>
<dbReference type="Proteomes" id="UP001255246">
    <property type="component" value="Unassembled WGS sequence"/>
</dbReference>
<dbReference type="RefSeq" id="WP_311349205.1">
    <property type="nucleotide sequence ID" value="NZ_JAVRHR010000001.1"/>
</dbReference>
<evidence type="ECO:0000313" key="2">
    <source>
        <dbReference type="EMBL" id="MDT0605635.1"/>
    </source>
</evidence>
<keyword evidence="3" id="KW-1185">Reference proteome</keyword>
<organism evidence="2 3">
    <name type="scientific">Croceitalea rosinachiae</name>
    <dbReference type="NCBI Taxonomy" id="3075596"/>
    <lineage>
        <taxon>Bacteria</taxon>
        <taxon>Pseudomonadati</taxon>
        <taxon>Bacteroidota</taxon>
        <taxon>Flavobacteriia</taxon>
        <taxon>Flavobacteriales</taxon>
        <taxon>Flavobacteriaceae</taxon>
        <taxon>Croceitalea</taxon>
    </lineage>
</organism>
<comment type="caution">
    <text evidence="2">The sequence shown here is derived from an EMBL/GenBank/DDBJ whole genome shotgun (WGS) entry which is preliminary data.</text>
</comment>
<name>A0ABU3A634_9FLAO</name>
<keyword evidence="1" id="KW-0732">Signal</keyword>